<dbReference type="InterPro" id="IPR000644">
    <property type="entry name" value="CBS_dom"/>
</dbReference>
<dbReference type="AlphaFoldDB" id="A0A7Y8VQ03"/>
<dbReference type="InterPro" id="IPR038763">
    <property type="entry name" value="DHH_sf"/>
</dbReference>
<dbReference type="InterPro" id="IPR028979">
    <property type="entry name" value="Ser_kin/Pase_Hpr-like_N_sf"/>
</dbReference>
<dbReference type="GO" id="GO:0046872">
    <property type="term" value="F:metal ion binding"/>
    <property type="evidence" value="ECO:0007669"/>
    <property type="project" value="UniProtKB-KW"/>
</dbReference>
<dbReference type="Gene3D" id="3.10.580.10">
    <property type="entry name" value="CBS-domain"/>
    <property type="match status" value="1"/>
</dbReference>
<dbReference type="Pfam" id="PF00571">
    <property type="entry name" value="CBS"/>
    <property type="match status" value="2"/>
</dbReference>
<dbReference type="Pfam" id="PF02833">
    <property type="entry name" value="DHHA2"/>
    <property type="match status" value="1"/>
</dbReference>
<evidence type="ECO:0000313" key="10">
    <source>
        <dbReference type="EMBL" id="NWO22511.1"/>
    </source>
</evidence>
<keyword evidence="4 10" id="KW-0378">Hydrolase</keyword>
<keyword evidence="8" id="KW-0129">CBS domain</keyword>
<dbReference type="FunFam" id="3.90.1640.10:FF:000001">
    <property type="entry name" value="Probable manganese-dependent inorganic pyrophosphatase"/>
    <property type="match status" value="1"/>
</dbReference>
<dbReference type="EC" id="3.6.1.1" evidence="2"/>
<gene>
    <name evidence="10" type="ORF">HW270_00200</name>
</gene>
<dbReference type="InterPro" id="IPR001667">
    <property type="entry name" value="DDH_dom"/>
</dbReference>
<dbReference type="SUPFAM" id="SSF54631">
    <property type="entry name" value="CBS-domain pair"/>
    <property type="match status" value="1"/>
</dbReference>
<dbReference type="NCBIfam" id="NF011442">
    <property type="entry name" value="PRK14869.1-4"/>
    <property type="match status" value="1"/>
</dbReference>
<comment type="cofactor">
    <cofactor evidence="1">
        <name>Mn(2+)</name>
        <dbReference type="ChEBI" id="CHEBI:29035"/>
    </cofactor>
</comment>
<comment type="caution">
    <text evidence="10">The sequence shown here is derived from an EMBL/GenBank/DDBJ whole genome shotgun (WGS) entry which is preliminary data.</text>
</comment>
<evidence type="ECO:0000313" key="11">
    <source>
        <dbReference type="Proteomes" id="UP000526307"/>
    </source>
</evidence>
<keyword evidence="11" id="KW-1185">Reference proteome</keyword>
<dbReference type="InterPro" id="IPR010766">
    <property type="entry name" value="DRTGG"/>
</dbReference>
<dbReference type="SUPFAM" id="SSF64182">
    <property type="entry name" value="DHH phosphoesterases"/>
    <property type="match status" value="1"/>
</dbReference>
<dbReference type="RefSeq" id="WP_178978031.1">
    <property type="nucleotide sequence ID" value="NZ_JABXYR010000001.1"/>
</dbReference>
<reference evidence="10 11" key="1">
    <citation type="submission" date="2020-06" db="EMBL/GenBank/DDBJ databases">
        <title>Mogibacterium timidum strain W9173 genomic sequence.</title>
        <authorList>
            <person name="Wade W.G."/>
            <person name="Johnston C.D."/>
            <person name="Chen T."/>
            <person name="Dewhirst F.E."/>
        </authorList>
    </citation>
    <scope>NUCLEOTIDE SEQUENCE [LARGE SCALE GENOMIC DNA]</scope>
    <source>
        <strain evidence="10 11">W9173</strain>
    </source>
</reference>
<name>A0A7Y8VQ03_9FIRM</name>
<protein>
    <recommendedName>
        <fullName evidence="2">inorganic diphosphatase</fullName>
        <ecNumber evidence="2">3.6.1.1</ecNumber>
    </recommendedName>
    <alternativeName>
        <fullName evidence="6">Pyrophosphate phospho-hydrolase</fullName>
    </alternativeName>
</protein>
<dbReference type="Gene3D" id="3.40.1390.20">
    <property type="entry name" value="HprK N-terminal domain-like"/>
    <property type="match status" value="1"/>
</dbReference>
<dbReference type="PANTHER" id="PTHR12112">
    <property type="entry name" value="BNIP - RELATED"/>
    <property type="match status" value="1"/>
</dbReference>
<evidence type="ECO:0000256" key="2">
    <source>
        <dbReference type="ARBA" id="ARBA00012146"/>
    </source>
</evidence>
<evidence type="ECO:0000256" key="7">
    <source>
        <dbReference type="ARBA" id="ARBA00047820"/>
    </source>
</evidence>
<evidence type="ECO:0000256" key="5">
    <source>
        <dbReference type="ARBA" id="ARBA00023211"/>
    </source>
</evidence>
<keyword evidence="5" id="KW-0464">Manganese</keyword>
<dbReference type="SUPFAM" id="SSF75138">
    <property type="entry name" value="HprK N-terminal domain-like"/>
    <property type="match status" value="1"/>
</dbReference>
<organism evidence="10 11">
    <name type="scientific">Mogibacterium timidum</name>
    <dbReference type="NCBI Taxonomy" id="35519"/>
    <lineage>
        <taxon>Bacteria</taxon>
        <taxon>Bacillati</taxon>
        <taxon>Bacillota</taxon>
        <taxon>Clostridia</taxon>
        <taxon>Peptostreptococcales</taxon>
        <taxon>Anaerovoracaceae</taxon>
        <taxon>Mogibacterium</taxon>
    </lineage>
</organism>
<keyword evidence="3" id="KW-0479">Metal-binding</keyword>
<dbReference type="Proteomes" id="UP000526307">
    <property type="component" value="Unassembled WGS sequence"/>
</dbReference>
<dbReference type="InterPro" id="IPR038222">
    <property type="entry name" value="DHHA2_dom_sf"/>
</dbReference>
<evidence type="ECO:0000259" key="9">
    <source>
        <dbReference type="PROSITE" id="PS51371"/>
    </source>
</evidence>
<dbReference type="EMBL" id="JABXYR010000001">
    <property type="protein sequence ID" value="NWO22511.1"/>
    <property type="molecule type" value="Genomic_DNA"/>
</dbReference>
<dbReference type="Pfam" id="PF01368">
    <property type="entry name" value="DHH"/>
    <property type="match status" value="1"/>
</dbReference>
<dbReference type="InterPro" id="IPR046342">
    <property type="entry name" value="CBS_dom_sf"/>
</dbReference>
<sequence length="551" mass="60535">MDSDKKIIITGHKNPDTDSICSALAYAEIKNRITNTDNYVARRAGEINGETKFVLEKFGVDVPEYVDNVATQVRDMEIRRTPGVPKEMTIKEAWDIMGKSEAVTQPITENDKVIGLITKGDIARTFMDAESSSFLSTTSPRFNDIAATIDGRIVSGEGDRLFSKGKVLVGAALVERMRGAVQPHDLVILVDRRENQIGALNSGADCIILCLGAKAAADVIELAGEKDAVIIETELDTFSVSREINKSVPLGAFMTHDSIRSFKLDDYTDDVKSAMGATRHRAFPVTDSRGHYIGTVSRRNLLNIRRKQVILVDHNEKSQAVDNIDDADILEIVDHHRLGTIQTLQPIYFNLQPVGCTATILYQMYIEKGIDVPKHIAGLLCAAIVSDTLMFRSPTCTTQDKMAAGALALIAGIDIEKFASEMFEAGSELGDKSAEEIFYQDYKKFTFGGTSFGVGQISSMNEGELNKIKSRLLPLMEHECGKNNVSMVFFLLTNIRESSSEMLYAGDNARELIINAFGDASETDGGFAVEGLLSRKKQLIPAFMDAIQNVY</sequence>
<comment type="catalytic activity">
    <reaction evidence="7">
        <text>diphosphate + H2O = 2 phosphate + H(+)</text>
        <dbReference type="Rhea" id="RHEA:24576"/>
        <dbReference type="ChEBI" id="CHEBI:15377"/>
        <dbReference type="ChEBI" id="CHEBI:15378"/>
        <dbReference type="ChEBI" id="CHEBI:33019"/>
        <dbReference type="ChEBI" id="CHEBI:43474"/>
        <dbReference type="EC" id="3.6.1.1"/>
    </reaction>
</comment>
<evidence type="ECO:0000256" key="4">
    <source>
        <dbReference type="ARBA" id="ARBA00022801"/>
    </source>
</evidence>
<proteinExistence type="predicted"/>
<dbReference type="Gene3D" id="3.10.310.20">
    <property type="entry name" value="DHHA2 domain"/>
    <property type="match status" value="1"/>
</dbReference>
<evidence type="ECO:0000256" key="8">
    <source>
        <dbReference type="PROSITE-ProRule" id="PRU00703"/>
    </source>
</evidence>
<dbReference type="NCBIfam" id="NF011443">
    <property type="entry name" value="PRK14869.1-5"/>
    <property type="match status" value="1"/>
</dbReference>
<feature type="domain" description="CBS" evidence="9">
    <location>
        <begin position="254"/>
        <end position="312"/>
    </location>
</feature>
<dbReference type="GO" id="GO:0005737">
    <property type="term" value="C:cytoplasm"/>
    <property type="evidence" value="ECO:0007669"/>
    <property type="project" value="InterPro"/>
</dbReference>
<evidence type="ECO:0000256" key="1">
    <source>
        <dbReference type="ARBA" id="ARBA00001936"/>
    </source>
</evidence>
<dbReference type="Gene3D" id="3.90.1640.10">
    <property type="entry name" value="inorganic pyrophosphatase (n-terminal core)"/>
    <property type="match status" value="1"/>
</dbReference>
<dbReference type="Pfam" id="PF07085">
    <property type="entry name" value="DRTGG"/>
    <property type="match status" value="1"/>
</dbReference>
<dbReference type="PROSITE" id="PS51371">
    <property type="entry name" value="CBS"/>
    <property type="match status" value="1"/>
</dbReference>
<dbReference type="InterPro" id="IPR004097">
    <property type="entry name" value="DHHA2"/>
</dbReference>
<evidence type="ECO:0000256" key="3">
    <source>
        <dbReference type="ARBA" id="ARBA00022723"/>
    </source>
</evidence>
<dbReference type="SMART" id="SM00116">
    <property type="entry name" value="CBS"/>
    <property type="match status" value="2"/>
</dbReference>
<dbReference type="PANTHER" id="PTHR12112:SF22">
    <property type="entry name" value="MANGANESE-DEPENDENT INORGANIC PYROPHOSPHATASE-RELATED"/>
    <property type="match status" value="1"/>
</dbReference>
<dbReference type="GO" id="GO:0004427">
    <property type="term" value="F:inorganic diphosphate phosphatase activity"/>
    <property type="evidence" value="ECO:0007669"/>
    <property type="project" value="UniProtKB-EC"/>
</dbReference>
<dbReference type="SMART" id="SM01131">
    <property type="entry name" value="DHHA2"/>
    <property type="match status" value="1"/>
</dbReference>
<accession>A0A7Y8VQ03</accession>
<evidence type="ECO:0000256" key="6">
    <source>
        <dbReference type="ARBA" id="ARBA00032535"/>
    </source>
</evidence>